<protein>
    <submittedName>
        <fullName evidence="2">Uncharacterized protein</fullName>
    </submittedName>
</protein>
<feature type="coiled-coil region" evidence="1">
    <location>
        <begin position="282"/>
        <end position="358"/>
    </location>
</feature>
<dbReference type="RefSeq" id="WP_091472484.1">
    <property type="nucleotide sequence ID" value="NZ_FOIT01000001.1"/>
</dbReference>
<keyword evidence="1" id="KW-0175">Coiled coil</keyword>
<evidence type="ECO:0000313" key="2">
    <source>
        <dbReference type="EMBL" id="SEV79610.1"/>
    </source>
</evidence>
<proteinExistence type="predicted"/>
<accession>A0A662Z3C6</accession>
<gene>
    <name evidence="2" type="ORF">SAMN05192557_0006</name>
</gene>
<evidence type="ECO:0000256" key="1">
    <source>
        <dbReference type="SAM" id="Coils"/>
    </source>
</evidence>
<dbReference type="OrthoDB" id="2386545at2"/>
<name>A0A662Z3C6_9STAP</name>
<sequence>MIDKLKEYNYTKLYIFLENNDKKFVKRLNSDEVIDVDEYQYKIVTSVTQKDHEGRKMHLIQYEDKKIGWIELEDSMQIFRFPAKSYQVIENKFQPNILNENMGMSKDFISHFKGKLLKIKSLVEFNDEIYFSVFIKTKFHGFHKAEYFDPLIEVEKEIEPEELNESLEFYKFSNLTQEESEVIDIDKLKVTAILKQNKIAKVLVNGSLSYWVDLSKLPKVNIAENNNSVIQSDIYYDDIIYSINDERNKTKEILKSVLSAKEFVSNKKKIPGVSSVSDQFKIEELNEELKRYKNDNLDLSRQVNKLYNENKLTIKRLEHQLAYKQRLEEQRDRYKSRMTLVEEKLRDLDEKYKNLKNSKK</sequence>
<dbReference type="AlphaFoldDB" id="A0A662Z3C6"/>
<keyword evidence="3" id="KW-1185">Reference proteome</keyword>
<organism evidence="2 3">
    <name type="scientific">Aliicoccus persicus</name>
    <dbReference type="NCBI Taxonomy" id="930138"/>
    <lineage>
        <taxon>Bacteria</taxon>
        <taxon>Bacillati</taxon>
        <taxon>Bacillota</taxon>
        <taxon>Bacilli</taxon>
        <taxon>Bacillales</taxon>
        <taxon>Staphylococcaceae</taxon>
        <taxon>Aliicoccus</taxon>
    </lineage>
</organism>
<dbReference type="Proteomes" id="UP000243605">
    <property type="component" value="Unassembled WGS sequence"/>
</dbReference>
<reference evidence="2 3" key="1">
    <citation type="submission" date="2016-10" db="EMBL/GenBank/DDBJ databases">
        <authorList>
            <person name="Varghese N."/>
            <person name="Submissions S."/>
        </authorList>
    </citation>
    <scope>NUCLEOTIDE SEQUENCE [LARGE SCALE GENOMIC DNA]</scope>
    <source>
        <strain evidence="2 3">IBRC-M10081</strain>
    </source>
</reference>
<dbReference type="EMBL" id="FOIT01000001">
    <property type="protein sequence ID" value="SEV79610.1"/>
    <property type="molecule type" value="Genomic_DNA"/>
</dbReference>
<evidence type="ECO:0000313" key="3">
    <source>
        <dbReference type="Proteomes" id="UP000243605"/>
    </source>
</evidence>